<gene>
    <name evidence="1" type="ORF">NCTC10359_00254</name>
    <name evidence="2" type="ORF">NCTC10359_00267</name>
</gene>
<evidence type="ECO:0000313" key="2">
    <source>
        <dbReference type="EMBL" id="STZ55671.1"/>
    </source>
</evidence>
<organism evidence="1 3">
    <name type="scientific">Moraxella lacunata</name>
    <dbReference type="NCBI Taxonomy" id="477"/>
    <lineage>
        <taxon>Bacteria</taxon>
        <taxon>Pseudomonadati</taxon>
        <taxon>Pseudomonadota</taxon>
        <taxon>Gammaproteobacteria</taxon>
        <taxon>Moraxellales</taxon>
        <taxon>Moraxellaceae</taxon>
        <taxon>Moraxella</taxon>
    </lineage>
</organism>
<protein>
    <recommendedName>
        <fullName evidence="4">Single-stranded DNA-binding protein</fullName>
    </recommendedName>
</protein>
<sequence length="115" mass="12900">MKIVIKRIESIDRKGVNKDSGKEWHIDATNIIADVPFEDEKSEKDNSTVAFGFKDIVYQVGEKPSAGNYYKLGLDKLKGQLPMECEIEIAQGFDNFGNPKVCVIDIKPIKKANPQ</sequence>
<dbReference type="AlphaFoldDB" id="A0A378T497"/>
<accession>A0A378T497</accession>
<reference evidence="1 3" key="1">
    <citation type="submission" date="2018-06" db="EMBL/GenBank/DDBJ databases">
        <authorList>
            <consortium name="Pathogen Informatics"/>
            <person name="Doyle S."/>
        </authorList>
    </citation>
    <scope>NUCLEOTIDE SEQUENCE [LARGE SCALE GENOMIC DNA]</scope>
    <source>
        <strain evidence="1 3">NCTC10359</strain>
    </source>
</reference>
<dbReference type="RefSeq" id="WP_115004822.1">
    <property type="nucleotide sequence ID" value="NZ_UGQU01000001.1"/>
</dbReference>
<dbReference type="Proteomes" id="UP000254437">
    <property type="component" value="Unassembled WGS sequence"/>
</dbReference>
<dbReference type="EMBL" id="UGQU01000001">
    <property type="protein sequence ID" value="STZ55671.1"/>
    <property type="molecule type" value="Genomic_DNA"/>
</dbReference>
<evidence type="ECO:0000313" key="3">
    <source>
        <dbReference type="Proteomes" id="UP000254437"/>
    </source>
</evidence>
<dbReference type="EMBL" id="UGQU01000001">
    <property type="protein sequence ID" value="STZ55658.1"/>
    <property type="molecule type" value="Genomic_DNA"/>
</dbReference>
<name>A0A378T497_MORLA</name>
<evidence type="ECO:0000313" key="1">
    <source>
        <dbReference type="EMBL" id="STZ55658.1"/>
    </source>
</evidence>
<evidence type="ECO:0008006" key="4">
    <source>
        <dbReference type="Google" id="ProtNLM"/>
    </source>
</evidence>
<proteinExistence type="predicted"/>